<keyword evidence="3" id="KW-1185">Reference proteome</keyword>
<dbReference type="EMBL" id="JAWMAJ010000129">
    <property type="protein sequence ID" value="MDV7220435.1"/>
    <property type="molecule type" value="Genomic_DNA"/>
</dbReference>
<name>A0ABU4FIL3_9ACTN</name>
<evidence type="ECO:0000256" key="1">
    <source>
        <dbReference type="SAM" id="MobiDB-lite"/>
    </source>
</evidence>
<evidence type="ECO:0000313" key="3">
    <source>
        <dbReference type="Proteomes" id="UP001187346"/>
    </source>
</evidence>
<feature type="compositionally biased region" description="Polar residues" evidence="1">
    <location>
        <begin position="87"/>
        <end position="96"/>
    </location>
</feature>
<organism evidence="2 3">
    <name type="scientific">Streptomyces prunicolor</name>
    <dbReference type="NCBI Taxonomy" id="67348"/>
    <lineage>
        <taxon>Bacteria</taxon>
        <taxon>Bacillati</taxon>
        <taxon>Actinomycetota</taxon>
        <taxon>Actinomycetes</taxon>
        <taxon>Kitasatosporales</taxon>
        <taxon>Streptomycetaceae</taxon>
        <taxon>Streptomyces</taxon>
    </lineage>
</organism>
<evidence type="ECO:0000313" key="2">
    <source>
        <dbReference type="EMBL" id="MDV7220435.1"/>
    </source>
</evidence>
<sequence>AERRSRRLDSRSLPRAIAVPAGPLPRSRHDRAVGRRRAGGREREQTTDVAAVEESRHLIEAAAQGMADRLHDGMRERAAAHGPRPQPTATSTSPHTRQPAAPDAPGRRHPQEE</sequence>
<proteinExistence type="predicted"/>
<feature type="compositionally biased region" description="Basic and acidic residues" evidence="1">
    <location>
        <begin position="68"/>
        <end position="79"/>
    </location>
</feature>
<comment type="caution">
    <text evidence="2">The sequence shown here is derived from an EMBL/GenBank/DDBJ whole genome shotgun (WGS) entry which is preliminary data.</text>
</comment>
<reference evidence="2 3" key="1">
    <citation type="submission" date="2023-10" db="EMBL/GenBank/DDBJ databases">
        <title>Characterization of rhizosphere-enriched actinobacteria from wheat plants lab-grown on chernevaya soil.</title>
        <authorList>
            <person name="Tikhonova E.N."/>
            <person name="Konopkin A."/>
            <person name="Kravchenko I.K."/>
        </authorList>
    </citation>
    <scope>NUCLEOTIDE SEQUENCE [LARGE SCALE GENOMIC DNA]</scope>
    <source>
        <strain evidence="2 3">RR29</strain>
    </source>
</reference>
<accession>A0ABU4FIL3</accession>
<dbReference type="Proteomes" id="UP001187346">
    <property type="component" value="Unassembled WGS sequence"/>
</dbReference>
<gene>
    <name evidence="2" type="ORF">R5A26_31275</name>
</gene>
<feature type="compositionally biased region" description="Basic residues" evidence="1">
    <location>
        <begin position="26"/>
        <end position="38"/>
    </location>
</feature>
<feature type="compositionally biased region" description="Basic and acidic residues" evidence="1">
    <location>
        <begin position="1"/>
        <end position="12"/>
    </location>
</feature>
<protein>
    <submittedName>
        <fullName evidence="2">Conjugal transfer protein TraA</fullName>
    </submittedName>
</protein>
<feature type="region of interest" description="Disordered" evidence="1">
    <location>
        <begin position="1"/>
        <end position="113"/>
    </location>
</feature>
<feature type="non-terminal residue" evidence="2">
    <location>
        <position position="1"/>
    </location>
</feature>